<evidence type="ECO:0000313" key="2">
    <source>
        <dbReference type="EMBL" id="MFD1481330.1"/>
    </source>
</evidence>
<evidence type="ECO:0008006" key="4">
    <source>
        <dbReference type="Google" id="ProtNLM"/>
    </source>
</evidence>
<dbReference type="EMBL" id="JBHTOQ010000020">
    <property type="protein sequence ID" value="MFD1481330.1"/>
    <property type="molecule type" value="Genomic_DNA"/>
</dbReference>
<dbReference type="SUPFAM" id="SSF53067">
    <property type="entry name" value="Actin-like ATPase domain"/>
    <property type="match status" value="1"/>
</dbReference>
<dbReference type="RefSeq" id="WP_131574470.1">
    <property type="nucleotide sequence ID" value="NZ_CBCSAJ010000008.1"/>
</dbReference>
<comment type="caution">
    <text evidence="2">The sequence shown here is derived from an EMBL/GenBank/DDBJ whole genome shotgun (WGS) entry which is preliminary data.</text>
</comment>
<feature type="compositionally biased region" description="Low complexity" evidence="1">
    <location>
        <begin position="798"/>
        <end position="816"/>
    </location>
</feature>
<dbReference type="Proteomes" id="UP001597302">
    <property type="component" value="Unassembled WGS sequence"/>
</dbReference>
<feature type="region of interest" description="Disordered" evidence="1">
    <location>
        <begin position="785"/>
        <end position="816"/>
    </location>
</feature>
<keyword evidence="3" id="KW-1185">Reference proteome</keyword>
<name>A0ABW4DYV9_9RHOB</name>
<feature type="region of interest" description="Disordered" evidence="1">
    <location>
        <begin position="465"/>
        <end position="500"/>
    </location>
</feature>
<protein>
    <recommendedName>
        <fullName evidence="4">Meckel syndrome type 1 protein</fullName>
    </recommendedName>
</protein>
<feature type="compositionally biased region" description="Low complexity" evidence="1">
    <location>
        <begin position="534"/>
        <end position="579"/>
    </location>
</feature>
<feature type="compositionally biased region" description="Low complexity" evidence="1">
    <location>
        <begin position="963"/>
        <end position="977"/>
    </location>
</feature>
<feature type="region of interest" description="Disordered" evidence="1">
    <location>
        <begin position="943"/>
        <end position="1017"/>
    </location>
</feature>
<evidence type="ECO:0000256" key="1">
    <source>
        <dbReference type="SAM" id="MobiDB-lite"/>
    </source>
</evidence>
<feature type="compositionally biased region" description="Basic and acidic residues" evidence="1">
    <location>
        <begin position="978"/>
        <end position="1000"/>
    </location>
</feature>
<reference evidence="3" key="1">
    <citation type="journal article" date="2019" name="Int. J. Syst. Evol. Microbiol.">
        <title>The Global Catalogue of Microorganisms (GCM) 10K type strain sequencing project: providing services to taxonomists for standard genome sequencing and annotation.</title>
        <authorList>
            <consortium name="The Broad Institute Genomics Platform"/>
            <consortium name="The Broad Institute Genome Sequencing Center for Infectious Disease"/>
            <person name="Wu L."/>
            <person name="Ma J."/>
        </authorList>
    </citation>
    <scope>NUCLEOTIDE SEQUENCE [LARGE SCALE GENOMIC DNA]</scope>
    <source>
        <strain evidence="3">CCM 8875</strain>
    </source>
</reference>
<feature type="compositionally biased region" description="Low complexity" evidence="1">
    <location>
        <begin position="675"/>
        <end position="737"/>
    </location>
</feature>
<feature type="compositionally biased region" description="Low complexity" evidence="1">
    <location>
        <begin position="232"/>
        <end position="249"/>
    </location>
</feature>
<feature type="region of interest" description="Disordered" evidence="1">
    <location>
        <begin position="359"/>
        <end position="412"/>
    </location>
</feature>
<feature type="region of interest" description="Disordered" evidence="1">
    <location>
        <begin position="228"/>
        <end position="249"/>
    </location>
</feature>
<feature type="compositionally biased region" description="Low complexity" evidence="1">
    <location>
        <begin position="605"/>
        <end position="667"/>
    </location>
</feature>
<feature type="compositionally biased region" description="Low complexity" evidence="1">
    <location>
        <begin position="943"/>
        <end position="955"/>
    </location>
</feature>
<evidence type="ECO:0000313" key="3">
    <source>
        <dbReference type="Proteomes" id="UP001597302"/>
    </source>
</evidence>
<feature type="region of interest" description="Disordered" evidence="1">
    <location>
        <begin position="534"/>
        <end position="743"/>
    </location>
</feature>
<proteinExistence type="predicted"/>
<organism evidence="2 3">
    <name type="scientific">Paracoccus nototheniae</name>
    <dbReference type="NCBI Taxonomy" id="2489002"/>
    <lineage>
        <taxon>Bacteria</taxon>
        <taxon>Pseudomonadati</taxon>
        <taxon>Pseudomonadota</taxon>
        <taxon>Alphaproteobacteria</taxon>
        <taxon>Rhodobacterales</taxon>
        <taxon>Paracoccaceae</taxon>
        <taxon>Paracoccus</taxon>
    </lineage>
</organism>
<sequence length="1110" mass="109408">MSFTQEAVKLECRDGPEWQPLGQARFAGGDLASQLNALRKEAGGRAGELDTVLVIPDDQILYTVLTVPFGSDTAATIARALEAASPYRADELAFDWCPAANGDIETLRVAAVARRTLDEAEEFARAQGFRPSGFQARPGDERFDGQPDFGPTRLAQEQFDRRPFSAPDLLQARITAPVIEGDGATPAPGAGVMAPVSRIVPHVVIAEPVMGGTKAAMQGSDANAVIADETPDSTAGSDPASTDAATAASAAAVIRHGQAGPLTAQRLSPRAEAVHHRAAAARAERDAAPGVDEDPARGVIARLRGLDPGRLPVMVGGLALLLVVALLFLGQPSDEVPVADAPATDAPVAATDPVQVTETPAETALPQTTPPAAAPIDLPDTAAAPDPAMPETAPADSLTTDSLTTDGLTTDSLIADGAPGAVAPVDGLAGDGSTTNGLPADGLAADGLAAEGVTTDAAPDGSIAAEGAAVPSTGGVTGVAPPARPATAADGVTPPAGQPDALDRALAEALAPTGAAAAPQGAEGAATAASGLLTGTAPAATPPAQASTTQNAAAPAARVDGSTRPPRATPAAAATPAAPDSRPNVPDSPLPYAVQNQPAATPVGATRPQSRPAAAAPASAAPATAQAPATGTPPANAAQTSAAPAGDPAASAPQAAAPATSAASAQRPPAPSRPVPGSTAPTNTAPSSTAPAAAAAPAAAPAEAPARAETTPAPDAARPPSRPESLSSLEEGSAAEPDQPRRLTAVERALVTRQLRDLRTAQAGNAPLSQAERGLVFQLADARPTRRPMAVGAPSQRAAQQATAGTAPSSPRPAARASIANEVISAPPAAAPAASAPAPVASASGAIQRSARPAVRPGSAPAARAVSGAAVEQAIASAISASPATPGAVPLTALTSSQVPPRRRAGNAAQAAAAPVSAASNAMLATAAPMAAALAPSAPDPRAAADAQAAAMAAQRRQDDELQAQAEARARSQAAADARADAQARAAAEARARAQAEAEARTAAARNQRYQPPEVDAEPEVVAAVPRNAIGNAAASATVAGGIQLNSTQIIGTIGAGQASRALVRLSNGRVLTLRIGDKINGGTITAIGDSRITYQKQGRAHALGVLNGQ</sequence>
<dbReference type="InterPro" id="IPR043129">
    <property type="entry name" value="ATPase_NBD"/>
</dbReference>
<feature type="compositionally biased region" description="Low complexity" evidence="1">
    <location>
        <begin position="1001"/>
        <end position="1017"/>
    </location>
</feature>
<feature type="compositionally biased region" description="Low complexity" evidence="1">
    <location>
        <begin position="374"/>
        <end position="412"/>
    </location>
</feature>
<gene>
    <name evidence="2" type="ORF">ACFQ5P_08480</name>
</gene>
<accession>A0ABW4DYV9</accession>